<dbReference type="AlphaFoldDB" id="A0AAD9HJE0"/>
<protein>
    <submittedName>
        <fullName evidence="1">Uncharacterized protein</fullName>
    </submittedName>
</protein>
<accession>A0AAD9HJE0</accession>
<dbReference type="Proteomes" id="UP001232148">
    <property type="component" value="Unassembled WGS sequence"/>
</dbReference>
<name>A0AAD9HJE0_9PEZI</name>
<gene>
    <name evidence="1" type="ORF">LX32DRAFT_333722</name>
</gene>
<organism evidence="1 2">
    <name type="scientific">Colletotrichum zoysiae</name>
    <dbReference type="NCBI Taxonomy" id="1216348"/>
    <lineage>
        <taxon>Eukaryota</taxon>
        <taxon>Fungi</taxon>
        <taxon>Dikarya</taxon>
        <taxon>Ascomycota</taxon>
        <taxon>Pezizomycotina</taxon>
        <taxon>Sordariomycetes</taxon>
        <taxon>Hypocreomycetidae</taxon>
        <taxon>Glomerellales</taxon>
        <taxon>Glomerellaceae</taxon>
        <taxon>Colletotrichum</taxon>
        <taxon>Colletotrichum graminicola species complex</taxon>
    </lineage>
</organism>
<dbReference type="EMBL" id="MU842854">
    <property type="protein sequence ID" value="KAK2030200.1"/>
    <property type="molecule type" value="Genomic_DNA"/>
</dbReference>
<evidence type="ECO:0000313" key="2">
    <source>
        <dbReference type="Proteomes" id="UP001232148"/>
    </source>
</evidence>
<reference evidence="1" key="1">
    <citation type="submission" date="2021-06" db="EMBL/GenBank/DDBJ databases">
        <title>Comparative genomics, transcriptomics and evolutionary studies reveal genomic signatures of adaptation to plant cell wall in hemibiotrophic fungi.</title>
        <authorList>
            <consortium name="DOE Joint Genome Institute"/>
            <person name="Baroncelli R."/>
            <person name="Diaz J.F."/>
            <person name="Benocci T."/>
            <person name="Peng M."/>
            <person name="Battaglia E."/>
            <person name="Haridas S."/>
            <person name="Andreopoulos W."/>
            <person name="Labutti K."/>
            <person name="Pangilinan J."/>
            <person name="Floch G.L."/>
            <person name="Makela M.R."/>
            <person name="Henrissat B."/>
            <person name="Grigoriev I.V."/>
            <person name="Crouch J.A."/>
            <person name="De Vries R.P."/>
            <person name="Sukno S.A."/>
            <person name="Thon M.R."/>
        </authorList>
    </citation>
    <scope>NUCLEOTIDE SEQUENCE</scope>
    <source>
        <strain evidence="1">MAFF235873</strain>
    </source>
</reference>
<sequence>MRGRTIIITLMVSTGGRRLTVTHLSLVSAAQPVAAIAPASHEKADPPRVFSPSHPPNIQLTRPPNFRLTPVILEAGIVRNVASRPRYWLVPQEGDQLNSSALNRPPHLRSLLDRPAVMAPFVVHGTCSAVQLPATISLPDHPSPPTCSLTCLRPPPLPQGGWR</sequence>
<comment type="caution">
    <text evidence="1">The sequence shown here is derived from an EMBL/GenBank/DDBJ whole genome shotgun (WGS) entry which is preliminary data.</text>
</comment>
<evidence type="ECO:0000313" key="1">
    <source>
        <dbReference type="EMBL" id="KAK2030200.1"/>
    </source>
</evidence>
<keyword evidence="2" id="KW-1185">Reference proteome</keyword>
<proteinExistence type="predicted"/>